<name>A0A0C9WED6_9AGAM</name>
<dbReference type="AlphaFoldDB" id="A0A0C9WED6"/>
<dbReference type="Gene3D" id="3.10.20.90">
    <property type="entry name" value="Phosphatidylinositol 3-kinase Catalytic Subunit, Chain A, domain 1"/>
    <property type="match status" value="1"/>
</dbReference>
<dbReference type="EMBL" id="KN839849">
    <property type="protein sequence ID" value="KIJ63851.1"/>
    <property type="molecule type" value="Genomic_DNA"/>
</dbReference>
<proteinExistence type="predicted"/>
<dbReference type="Proteomes" id="UP000053820">
    <property type="component" value="Unassembled WGS sequence"/>
</dbReference>
<feature type="compositionally biased region" description="Pro residues" evidence="1">
    <location>
        <begin position="27"/>
        <end position="36"/>
    </location>
</feature>
<feature type="region of interest" description="Disordered" evidence="1">
    <location>
        <begin position="120"/>
        <end position="143"/>
    </location>
</feature>
<evidence type="ECO:0008006" key="4">
    <source>
        <dbReference type="Google" id="ProtNLM"/>
    </source>
</evidence>
<dbReference type="HOGENOM" id="CLU_076385_0_0_1"/>
<feature type="compositionally biased region" description="Low complexity" evidence="1">
    <location>
        <begin position="14"/>
        <end position="26"/>
    </location>
</feature>
<feature type="compositionally biased region" description="Polar residues" evidence="1">
    <location>
        <begin position="1"/>
        <end position="13"/>
    </location>
</feature>
<feature type="region of interest" description="Disordered" evidence="1">
    <location>
        <begin position="1"/>
        <end position="87"/>
    </location>
</feature>
<sequence>MDTAQPPISASANSDPAPIPSSSQQQPPSPTAPSSPPFADSVVRPFTSQGSTPTQTLAYHYPPPTRSSERPYTAHGTSNPPPTVFGPYMSASARTSYTRVDVDSAPPAMYPALPLPSIPTSSAELNPTSSAVPNNEASESQIPQTPQISLTFLLVSGRRKVQSFDPETTVGRVKELVWNAWPARDAGVGFPTSLPSSPAANPTIVHLSIRPYAPPAEDPALSKKKRLSSAFARRGTATDAEDAAVDGADRAGCCGGCIIC</sequence>
<evidence type="ECO:0000256" key="1">
    <source>
        <dbReference type="SAM" id="MobiDB-lite"/>
    </source>
</evidence>
<dbReference type="SUPFAM" id="SSF54236">
    <property type="entry name" value="Ubiquitin-like"/>
    <property type="match status" value="1"/>
</dbReference>
<feature type="compositionally biased region" description="Polar residues" evidence="1">
    <location>
        <begin position="46"/>
        <end position="57"/>
    </location>
</feature>
<accession>A0A0C9WED6</accession>
<dbReference type="OrthoDB" id="1043111at2759"/>
<dbReference type="InterPro" id="IPR029071">
    <property type="entry name" value="Ubiquitin-like_domsf"/>
</dbReference>
<protein>
    <recommendedName>
        <fullName evidence="4">UBL3-like ubiquitin domain-containing protein</fullName>
    </recommendedName>
</protein>
<evidence type="ECO:0000313" key="3">
    <source>
        <dbReference type="Proteomes" id="UP000053820"/>
    </source>
</evidence>
<gene>
    <name evidence="2" type="ORF">HYDPIDRAFT_29201</name>
</gene>
<keyword evidence="3" id="KW-1185">Reference proteome</keyword>
<reference evidence="2 3" key="1">
    <citation type="submission" date="2014-04" db="EMBL/GenBank/DDBJ databases">
        <title>Evolutionary Origins and Diversification of the Mycorrhizal Mutualists.</title>
        <authorList>
            <consortium name="DOE Joint Genome Institute"/>
            <consortium name="Mycorrhizal Genomics Consortium"/>
            <person name="Kohler A."/>
            <person name="Kuo A."/>
            <person name="Nagy L.G."/>
            <person name="Floudas D."/>
            <person name="Copeland A."/>
            <person name="Barry K.W."/>
            <person name="Cichocki N."/>
            <person name="Veneault-Fourrey C."/>
            <person name="LaButti K."/>
            <person name="Lindquist E.A."/>
            <person name="Lipzen A."/>
            <person name="Lundell T."/>
            <person name="Morin E."/>
            <person name="Murat C."/>
            <person name="Riley R."/>
            <person name="Ohm R."/>
            <person name="Sun H."/>
            <person name="Tunlid A."/>
            <person name="Henrissat B."/>
            <person name="Grigoriev I.V."/>
            <person name="Hibbett D.S."/>
            <person name="Martin F."/>
        </authorList>
    </citation>
    <scope>NUCLEOTIDE SEQUENCE [LARGE SCALE GENOMIC DNA]</scope>
    <source>
        <strain evidence="2 3">MD-312</strain>
    </source>
</reference>
<evidence type="ECO:0000313" key="2">
    <source>
        <dbReference type="EMBL" id="KIJ63851.1"/>
    </source>
</evidence>
<organism evidence="2 3">
    <name type="scientific">Hydnomerulius pinastri MD-312</name>
    <dbReference type="NCBI Taxonomy" id="994086"/>
    <lineage>
        <taxon>Eukaryota</taxon>
        <taxon>Fungi</taxon>
        <taxon>Dikarya</taxon>
        <taxon>Basidiomycota</taxon>
        <taxon>Agaricomycotina</taxon>
        <taxon>Agaricomycetes</taxon>
        <taxon>Agaricomycetidae</taxon>
        <taxon>Boletales</taxon>
        <taxon>Boletales incertae sedis</taxon>
        <taxon>Leucogyrophana</taxon>
    </lineage>
</organism>